<keyword evidence="1" id="KW-1133">Transmembrane helix</keyword>
<dbReference type="RefSeq" id="WP_261405497.1">
    <property type="nucleotide sequence ID" value="NZ_CP081869.1"/>
</dbReference>
<accession>A0A9E6RD22</accession>
<dbReference type="EMBL" id="CP081869">
    <property type="protein sequence ID" value="QZO02110.1"/>
    <property type="molecule type" value="Genomic_DNA"/>
</dbReference>
<feature type="transmembrane region" description="Helical" evidence="1">
    <location>
        <begin position="108"/>
        <end position="126"/>
    </location>
</feature>
<keyword evidence="1" id="KW-0472">Membrane</keyword>
<reference evidence="2" key="1">
    <citation type="submission" date="2021-08" db="EMBL/GenBank/DDBJ databases">
        <authorList>
            <person name="Zhang H."/>
            <person name="Xu M."/>
            <person name="Yu Z."/>
            <person name="Yang L."/>
            <person name="Cai Y."/>
        </authorList>
    </citation>
    <scope>NUCLEOTIDE SEQUENCE</scope>
    <source>
        <strain evidence="2">CHL1</strain>
    </source>
</reference>
<gene>
    <name evidence="2" type="ORF">K6K41_13065</name>
</gene>
<keyword evidence="3" id="KW-1185">Reference proteome</keyword>
<feature type="transmembrane region" description="Helical" evidence="1">
    <location>
        <begin position="164"/>
        <end position="183"/>
    </location>
</feature>
<dbReference type="AlphaFoldDB" id="A0A9E6RD22"/>
<keyword evidence="1" id="KW-0812">Transmembrane</keyword>
<dbReference type="KEGG" id="cmet:K6K41_13065"/>
<feature type="transmembrane region" description="Helical" evidence="1">
    <location>
        <begin position="190"/>
        <end position="211"/>
    </location>
</feature>
<feature type="transmembrane region" description="Helical" evidence="1">
    <location>
        <begin position="37"/>
        <end position="57"/>
    </location>
</feature>
<proteinExistence type="predicted"/>
<evidence type="ECO:0000313" key="3">
    <source>
        <dbReference type="Proteomes" id="UP000825701"/>
    </source>
</evidence>
<evidence type="ECO:0000256" key="1">
    <source>
        <dbReference type="SAM" id="Phobius"/>
    </source>
</evidence>
<dbReference type="Proteomes" id="UP000825701">
    <property type="component" value="Chromosome"/>
</dbReference>
<sequence>MAAAFGSSIWVGGVTFALAAAMAGFYAAAVSERRGRLIARAALALGIALAAASPILIEQARAAAERSGGPPVAFHAYEVFGPSVADAIRRPLDLIGFWPVQLPVDLPATFPIGVAALAAALATAGGDPGRRRVATVLALGAAASFAVSWLLVSKILNNDLGWRAVLPGTLVLAAFAAAGLSRWTARPTKAVPSMLAIACVLAGAYGGFFFFRDDLAARPSGSAAAFARSPELWREARAHSGLTERIASNPGLFADMTQHPINISWALLSDRRSCYAGWEFARPFSGKSAEEVDRTDTEFRAVFDGTASASAVHALFEPHDCSVIVVTAADGAWASGAFAKDPAFELLNERPGAWRIYRFLPTRPPP</sequence>
<protein>
    <submittedName>
        <fullName evidence="2">Uncharacterized protein</fullName>
    </submittedName>
</protein>
<organism evidence="2 3">
    <name type="scientific">Chenggangzhangella methanolivorans</name>
    <dbReference type="NCBI Taxonomy" id="1437009"/>
    <lineage>
        <taxon>Bacteria</taxon>
        <taxon>Pseudomonadati</taxon>
        <taxon>Pseudomonadota</taxon>
        <taxon>Alphaproteobacteria</taxon>
        <taxon>Hyphomicrobiales</taxon>
        <taxon>Methylopilaceae</taxon>
        <taxon>Chenggangzhangella</taxon>
    </lineage>
</organism>
<feature type="transmembrane region" description="Helical" evidence="1">
    <location>
        <begin position="6"/>
        <end position="30"/>
    </location>
</feature>
<evidence type="ECO:0000313" key="2">
    <source>
        <dbReference type="EMBL" id="QZO02110.1"/>
    </source>
</evidence>
<name>A0A9E6RD22_9HYPH</name>
<feature type="transmembrane region" description="Helical" evidence="1">
    <location>
        <begin position="133"/>
        <end position="152"/>
    </location>
</feature>